<dbReference type="PRINTS" id="PR00455">
    <property type="entry name" value="HTHTETR"/>
</dbReference>
<dbReference type="PANTHER" id="PTHR30055">
    <property type="entry name" value="HTH-TYPE TRANSCRIPTIONAL REGULATOR RUTR"/>
    <property type="match status" value="1"/>
</dbReference>
<dbReference type="Pfam" id="PF13305">
    <property type="entry name" value="TetR_C_33"/>
    <property type="match status" value="1"/>
</dbReference>
<feature type="DNA-binding region" description="H-T-H motif" evidence="4">
    <location>
        <begin position="35"/>
        <end position="54"/>
    </location>
</feature>
<keyword evidence="8" id="KW-1185">Reference proteome</keyword>
<dbReference type="GO" id="GO:0000976">
    <property type="term" value="F:transcription cis-regulatory region binding"/>
    <property type="evidence" value="ECO:0007669"/>
    <property type="project" value="TreeGrafter"/>
</dbReference>
<sequence>MGSKERREREREATRQAILEAALMIAAQEGWQAVTMRRVAERIEYSPSALYKYFEDKEAILETLLVQGFARLLEELRQAAAEEEDPGERLLRIASAYWSFVWRNQTLYELMFSLHQGLHDIKEAKATFALVRSALASWSEAHAVALRDLDDAVDILWATLHGLVSLALAFLIYGGPPRAQLLLKRAVHDLLRAWKQAPSS</sequence>
<evidence type="ECO:0000313" key="7">
    <source>
        <dbReference type="EMBL" id="GER83099.1"/>
    </source>
</evidence>
<accession>A0A5J4K8Q9</accession>
<protein>
    <submittedName>
        <fullName evidence="7">TetR family transcriptional regulator</fullName>
    </submittedName>
</protein>
<keyword evidence="5" id="KW-0812">Transmembrane</keyword>
<dbReference type="InterPro" id="IPR050109">
    <property type="entry name" value="HTH-type_TetR-like_transc_reg"/>
</dbReference>
<comment type="caution">
    <text evidence="7">The sequence shown here is derived from an EMBL/GenBank/DDBJ whole genome shotgun (WGS) entry which is preliminary data.</text>
</comment>
<dbReference type="GO" id="GO:0003700">
    <property type="term" value="F:DNA-binding transcription factor activity"/>
    <property type="evidence" value="ECO:0007669"/>
    <property type="project" value="TreeGrafter"/>
</dbReference>
<dbReference type="SUPFAM" id="SSF48498">
    <property type="entry name" value="Tetracyclin repressor-like, C-terminal domain"/>
    <property type="match status" value="1"/>
</dbReference>
<reference evidence="7 8" key="1">
    <citation type="journal article" date="2019" name="Int. J. Syst. Evol. Microbiol.">
        <title>Thermogemmatispora aurantia sp. nov. and Thermogemmatispora argillosa sp. nov., within the class Ktedonobacteria, and emended description of the genus Thermogemmatispora.</title>
        <authorList>
            <person name="Zheng Y."/>
            <person name="Wang C.M."/>
            <person name="Sakai Y."/>
            <person name="Abe K."/>
            <person name="Yokota A."/>
            <person name="Yabe S."/>
        </authorList>
    </citation>
    <scope>NUCLEOTIDE SEQUENCE [LARGE SCALE GENOMIC DNA]</scope>
    <source>
        <strain evidence="7 8">A1-2</strain>
    </source>
</reference>
<dbReference type="InterPro" id="IPR009057">
    <property type="entry name" value="Homeodomain-like_sf"/>
</dbReference>
<dbReference type="AlphaFoldDB" id="A0A5J4K8Q9"/>
<dbReference type="Pfam" id="PF00440">
    <property type="entry name" value="TetR_N"/>
    <property type="match status" value="1"/>
</dbReference>
<evidence type="ECO:0000259" key="6">
    <source>
        <dbReference type="PROSITE" id="PS50977"/>
    </source>
</evidence>
<dbReference type="InterPro" id="IPR025996">
    <property type="entry name" value="MT1864/Rv1816-like_C"/>
</dbReference>
<evidence type="ECO:0000256" key="1">
    <source>
        <dbReference type="ARBA" id="ARBA00023015"/>
    </source>
</evidence>
<keyword evidence="3" id="KW-0804">Transcription</keyword>
<evidence type="ECO:0000256" key="5">
    <source>
        <dbReference type="SAM" id="Phobius"/>
    </source>
</evidence>
<dbReference type="EMBL" id="BKZV01000002">
    <property type="protein sequence ID" value="GER83099.1"/>
    <property type="molecule type" value="Genomic_DNA"/>
</dbReference>
<dbReference type="InterPro" id="IPR001647">
    <property type="entry name" value="HTH_TetR"/>
</dbReference>
<evidence type="ECO:0000256" key="2">
    <source>
        <dbReference type="ARBA" id="ARBA00023125"/>
    </source>
</evidence>
<keyword evidence="5" id="KW-1133">Transmembrane helix</keyword>
<dbReference type="PROSITE" id="PS50977">
    <property type="entry name" value="HTH_TETR_2"/>
    <property type="match status" value="1"/>
</dbReference>
<name>A0A5J4K8Q9_9CHLR</name>
<evidence type="ECO:0000256" key="4">
    <source>
        <dbReference type="PROSITE-ProRule" id="PRU00335"/>
    </source>
</evidence>
<organism evidence="7 8">
    <name type="scientific">Thermogemmatispora aurantia</name>
    <dbReference type="NCBI Taxonomy" id="2045279"/>
    <lineage>
        <taxon>Bacteria</taxon>
        <taxon>Bacillati</taxon>
        <taxon>Chloroflexota</taxon>
        <taxon>Ktedonobacteria</taxon>
        <taxon>Thermogemmatisporales</taxon>
        <taxon>Thermogemmatisporaceae</taxon>
        <taxon>Thermogemmatispora</taxon>
    </lineage>
</organism>
<feature type="domain" description="HTH tetR-type" evidence="6">
    <location>
        <begin position="12"/>
        <end position="72"/>
    </location>
</feature>
<dbReference type="SUPFAM" id="SSF46689">
    <property type="entry name" value="Homeodomain-like"/>
    <property type="match status" value="1"/>
</dbReference>
<keyword evidence="1" id="KW-0805">Transcription regulation</keyword>
<dbReference type="RefSeq" id="WP_151727909.1">
    <property type="nucleotide sequence ID" value="NZ_BKZV01000002.1"/>
</dbReference>
<dbReference type="PANTHER" id="PTHR30055:SF223">
    <property type="entry name" value="HTH-TYPE TRANSCRIPTIONAL REGULATOR UIDR"/>
    <property type="match status" value="1"/>
</dbReference>
<keyword evidence="5" id="KW-0472">Membrane</keyword>
<dbReference type="Gene3D" id="1.10.357.10">
    <property type="entry name" value="Tetracycline Repressor, domain 2"/>
    <property type="match status" value="1"/>
</dbReference>
<keyword evidence="2 4" id="KW-0238">DNA-binding</keyword>
<dbReference type="Proteomes" id="UP000334820">
    <property type="component" value="Unassembled WGS sequence"/>
</dbReference>
<feature type="transmembrane region" description="Helical" evidence="5">
    <location>
        <begin position="155"/>
        <end position="175"/>
    </location>
</feature>
<evidence type="ECO:0000313" key="8">
    <source>
        <dbReference type="Proteomes" id="UP000334820"/>
    </source>
</evidence>
<evidence type="ECO:0000256" key="3">
    <source>
        <dbReference type="ARBA" id="ARBA00023163"/>
    </source>
</evidence>
<dbReference type="InterPro" id="IPR036271">
    <property type="entry name" value="Tet_transcr_reg_TetR-rel_C_sf"/>
</dbReference>
<proteinExistence type="predicted"/>
<gene>
    <name evidence="7" type="ORF">KTAU_17360</name>
</gene>